<dbReference type="eggNOG" id="ENOG5030BE9">
    <property type="taxonomic scope" value="Bacteria"/>
</dbReference>
<dbReference type="EMBL" id="ASVY01000002">
    <property type="protein sequence ID" value="EOT61517.1"/>
    <property type="molecule type" value="Genomic_DNA"/>
</dbReference>
<keyword evidence="1" id="KW-0175">Coiled coil</keyword>
<name>R2SXI5_9ENTE</name>
<proteinExistence type="predicted"/>
<evidence type="ECO:0000313" key="3">
    <source>
        <dbReference type="EMBL" id="EOT61517.1"/>
    </source>
</evidence>
<protein>
    <submittedName>
        <fullName evidence="2">Uncharacterized protein</fullName>
    </submittedName>
</protein>
<accession>R2SXI5</accession>
<feature type="coiled-coil region" evidence="1">
    <location>
        <begin position="38"/>
        <end position="67"/>
    </location>
</feature>
<sequence length="97" mass="11526">MKKIISGLFVAVFVGGLSFVTVSEAVKSPNSNHRYDKKIELEQEMDADELKKKEENEIKKNKEESREYFYSRKENHRGNYRGEMRQRHHGEMNNSCW</sequence>
<dbReference type="OrthoDB" id="9998789at2"/>
<dbReference type="PATRIC" id="fig|1158608.3.peg.2749"/>
<gene>
    <name evidence="3" type="ORF">I583_00497</name>
    <name evidence="2" type="ORF">UAW_02813</name>
</gene>
<dbReference type="RefSeq" id="WP_010762971.1">
    <property type="nucleotide sequence ID" value="NZ_KB946316.1"/>
</dbReference>
<evidence type="ECO:0000313" key="4">
    <source>
        <dbReference type="Proteomes" id="UP000013858"/>
    </source>
</evidence>
<dbReference type="Proteomes" id="UP000014197">
    <property type="component" value="Unassembled WGS sequence"/>
</dbReference>
<reference evidence="2 4" key="1">
    <citation type="submission" date="2013-02" db="EMBL/GenBank/DDBJ databases">
        <title>The Genome Sequence of Enterococcus haemoperoxidus BAA-382.</title>
        <authorList>
            <consortium name="The Broad Institute Genome Sequencing Platform"/>
            <consortium name="The Broad Institute Genome Sequencing Center for Infectious Disease"/>
            <person name="Earl A.M."/>
            <person name="Gilmore M.S."/>
            <person name="Lebreton F."/>
            <person name="Walker B."/>
            <person name="Young S.K."/>
            <person name="Zeng Q."/>
            <person name="Gargeya S."/>
            <person name="Fitzgerald M."/>
            <person name="Haas B."/>
            <person name="Abouelleil A."/>
            <person name="Alvarado L."/>
            <person name="Arachchi H.M."/>
            <person name="Berlin A.M."/>
            <person name="Chapman S.B."/>
            <person name="Dewar J."/>
            <person name="Goldberg J."/>
            <person name="Griggs A."/>
            <person name="Gujja S."/>
            <person name="Hansen M."/>
            <person name="Howarth C."/>
            <person name="Imamovic A."/>
            <person name="Larimer J."/>
            <person name="McCowan C."/>
            <person name="Murphy C."/>
            <person name="Neiman D."/>
            <person name="Pearson M."/>
            <person name="Priest M."/>
            <person name="Roberts A."/>
            <person name="Saif S."/>
            <person name="Shea T."/>
            <person name="Sisk P."/>
            <person name="Sykes S."/>
            <person name="Wortman J."/>
            <person name="Nusbaum C."/>
            <person name="Birren B."/>
        </authorList>
    </citation>
    <scope>NUCLEOTIDE SEQUENCE [LARGE SCALE GENOMIC DNA]</scope>
    <source>
        <strain evidence="2 4">ATCC BAA-382</strain>
    </source>
</reference>
<evidence type="ECO:0000256" key="1">
    <source>
        <dbReference type="SAM" id="Coils"/>
    </source>
</evidence>
<organism evidence="2 4">
    <name type="scientific">Enterococcus haemoperoxidus ATCC BAA-382</name>
    <dbReference type="NCBI Taxonomy" id="1158608"/>
    <lineage>
        <taxon>Bacteria</taxon>
        <taxon>Bacillati</taxon>
        <taxon>Bacillota</taxon>
        <taxon>Bacilli</taxon>
        <taxon>Lactobacillales</taxon>
        <taxon>Enterococcaceae</taxon>
        <taxon>Enterococcus</taxon>
    </lineage>
</organism>
<comment type="caution">
    <text evidence="2">The sequence shown here is derived from an EMBL/GenBank/DDBJ whole genome shotgun (WGS) entry which is preliminary data.</text>
</comment>
<reference evidence="3 5" key="2">
    <citation type="submission" date="2013-03" db="EMBL/GenBank/DDBJ databases">
        <title>The Genome Sequence of Enterococcus haemoperoxidus BAA-382 (PacBio/Illumina hybrid assembly).</title>
        <authorList>
            <consortium name="The Broad Institute Genomics Platform"/>
            <consortium name="The Broad Institute Genome Sequencing Center for Infectious Disease"/>
            <person name="Earl A."/>
            <person name="Russ C."/>
            <person name="Gilmore M."/>
            <person name="Surin D."/>
            <person name="Walker B."/>
            <person name="Young S."/>
            <person name="Zeng Q."/>
            <person name="Gargeya S."/>
            <person name="Fitzgerald M."/>
            <person name="Haas B."/>
            <person name="Abouelleil A."/>
            <person name="Allen A.W."/>
            <person name="Alvarado L."/>
            <person name="Arachchi H.M."/>
            <person name="Berlin A.M."/>
            <person name="Chapman S.B."/>
            <person name="Gainer-Dewar J."/>
            <person name="Goldberg J."/>
            <person name="Griggs A."/>
            <person name="Gujja S."/>
            <person name="Hansen M."/>
            <person name="Howarth C."/>
            <person name="Imamovic A."/>
            <person name="Ireland A."/>
            <person name="Larimer J."/>
            <person name="McCowan C."/>
            <person name="Murphy C."/>
            <person name="Pearson M."/>
            <person name="Poon T.W."/>
            <person name="Priest M."/>
            <person name="Roberts A."/>
            <person name="Saif S."/>
            <person name="Shea T."/>
            <person name="Sisk P."/>
            <person name="Sykes S."/>
            <person name="Wortman J."/>
            <person name="Nusbaum C."/>
            <person name="Birren B."/>
        </authorList>
    </citation>
    <scope>NUCLEOTIDE SEQUENCE [LARGE SCALE GENOMIC DNA]</scope>
    <source>
        <strain evidence="3 5">ATCC BAA-382</strain>
    </source>
</reference>
<dbReference type="EMBL" id="AJAR01000027">
    <property type="protein sequence ID" value="EOH92774.1"/>
    <property type="molecule type" value="Genomic_DNA"/>
</dbReference>
<evidence type="ECO:0000313" key="5">
    <source>
        <dbReference type="Proteomes" id="UP000014197"/>
    </source>
</evidence>
<dbReference type="Proteomes" id="UP000013858">
    <property type="component" value="Unassembled WGS sequence"/>
</dbReference>
<evidence type="ECO:0000313" key="2">
    <source>
        <dbReference type="EMBL" id="EOH92774.1"/>
    </source>
</evidence>
<keyword evidence="5" id="KW-1185">Reference proteome</keyword>
<dbReference type="AlphaFoldDB" id="R2SXI5"/>